<dbReference type="AlphaFoldDB" id="A0AAN8I7D3"/>
<comment type="caution">
    <text evidence="1">The sequence shown here is derived from an EMBL/GenBank/DDBJ whole genome shotgun (WGS) entry which is preliminary data.</text>
</comment>
<evidence type="ECO:0000313" key="1">
    <source>
        <dbReference type="EMBL" id="KAK5953091.1"/>
    </source>
</evidence>
<dbReference type="Proteomes" id="UP001316803">
    <property type="component" value="Unassembled WGS sequence"/>
</dbReference>
<dbReference type="EMBL" id="JAKLMC020000012">
    <property type="protein sequence ID" value="KAK5953091.1"/>
    <property type="molecule type" value="Genomic_DNA"/>
</dbReference>
<protein>
    <submittedName>
        <fullName evidence="1">Uncharacterized protein</fullName>
    </submittedName>
</protein>
<keyword evidence="2" id="KW-1185">Reference proteome</keyword>
<reference evidence="1 2" key="1">
    <citation type="submission" date="2022-12" db="EMBL/GenBank/DDBJ databases">
        <title>Genomic features and morphological characterization of a novel Knufia sp. strain isolated from spacecraft assembly facility.</title>
        <authorList>
            <person name="Teixeira M."/>
            <person name="Chander A.M."/>
            <person name="Stajich J.E."/>
            <person name="Venkateswaran K."/>
        </authorList>
    </citation>
    <scope>NUCLEOTIDE SEQUENCE [LARGE SCALE GENOMIC DNA]</scope>
    <source>
        <strain evidence="1 2">FJI-L2-BK-P2</strain>
    </source>
</reference>
<proteinExistence type="predicted"/>
<sequence>MPRLKVTILIQGRPAKRLYVEHIWRVPLIGIGGPLDLYITDNNGHVIDEKGRLGINTTNDTEVDIRILGQNSIARILRGGAALTVWPIWTDKRVENGTTINIDTGDEHVAHFRILEMAMDSYENVHRHFEPISLAEFPFGRQTTLEATKDQQKRIEIVYPDNLPQPTPFVEPKSVTTTFPLIHLKDKSQATDPQMFDRLFGINGRRPDIIPAELAHALHFSTLDAPVRGQIEKKYVEFLLSDLLRGDDASHRIDKRTTPMVAYLEALDHFSTRASAFVSYEDATSTGFDDALSRRFIEAETEEQTTDEPYWYSKHTCVARTGNGKVMPRKPTFTGLNSEGAIYGAIFLDFANRFGMKEAVKSYYGSKALTFTEFYEWVCKEWPGRRKAMDEIRKNWDLWERRAGIMFRRMLAVYECD</sequence>
<accession>A0AAN8I7D3</accession>
<organism evidence="1 2">
    <name type="scientific">Knufia fluminis</name>
    <dbReference type="NCBI Taxonomy" id="191047"/>
    <lineage>
        <taxon>Eukaryota</taxon>
        <taxon>Fungi</taxon>
        <taxon>Dikarya</taxon>
        <taxon>Ascomycota</taxon>
        <taxon>Pezizomycotina</taxon>
        <taxon>Eurotiomycetes</taxon>
        <taxon>Chaetothyriomycetidae</taxon>
        <taxon>Chaetothyriales</taxon>
        <taxon>Trichomeriaceae</taxon>
        <taxon>Knufia</taxon>
    </lineage>
</organism>
<gene>
    <name evidence="1" type="ORF">OHC33_005659</name>
</gene>
<evidence type="ECO:0000313" key="2">
    <source>
        <dbReference type="Proteomes" id="UP001316803"/>
    </source>
</evidence>
<name>A0AAN8I7D3_9EURO</name>